<dbReference type="InterPro" id="IPR006674">
    <property type="entry name" value="HD_domain"/>
</dbReference>
<dbReference type="STRING" id="1423740.FC36_GL001450"/>
<gene>
    <name evidence="2" type="ORF">FC36_GL001450</name>
</gene>
<dbReference type="PATRIC" id="fig|1423740.3.peg.1567"/>
<protein>
    <submittedName>
        <fullName evidence="2">HD superfamily hydrolase</fullName>
    </submittedName>
</protein>
<dbReference type="AlphaFoldDB" id="A0A0R1T7K2"/>
<feature type="domain" description="HD/PDEase" evidence="1">
    <location>
        <begin position="35"/>
        <end position="152"/>
    </location>
</feature>
<evidence type="ECO:0000313" key="2">
    <source>
        <dbReference type="EMBL" id="KRL77359.1"/>
    </source>
</evidence>
<accession>A0A0R1T7K2</accession>
<sequence>MLKETWRNDMEYMSYVGELLAQPEVQRLANYTQHHFSTRLNHVIFVSYYSYKLAKMFNLNAKAIARAGILHDLFYYDWRTTKFDRGTHAWIHPRIAVRNAEKITTLTSLEKDIIIHHMFGATVCPPKSVEGLIVSLVDKYAATSEYSEHLVEEMGHRVEKFRKIMLLKSK</sequence>
<dbReference type="Gene3D" id="1.10.3210.10">
    <property type="entry name" value="Hypothetical protein af1432"/>
    <property type="match status" value="1"/>
</dbReference>
<dbReference type="SMART" id="SM00471">
    <property type="entry name" value="HDc"/>
    <property type="match status" value="1"/>
</dbReference>
<dbReference type="GO" id="GO:0016787">
    <property type="term" value="F:hydrolase activity"/>
    <property type="evidence" value="ECO:0007669"/>
    <property type="project" value="UniProtKB-KW"/>
</dbReference>
<evidence type="ECO:0000259" key="1">
    <source>
        <dbReference type="SMART" id="SM00471"/>
    </source>
</evidence>
<dbReference type="Pfam" id="PF01966">
    <property type="entry name" value="HD"/>
    <property type="match status" value="1"/>
</dbReference>
<organism evidence="2 3">
    <name type="scientific">Ligilactobacillus equi DSM 15833 = JCM 10991</name>
    <dbReference type="NCBI Taxonomy" id="1423740"/>
    <lineage>
        <taxon>Bacteria</taxon>
        <taxon>Bacillati</taxon>
        <taxon>Bacillota</taxon>
        <taxon>Bacilli</taxon>
        <taxon>Lactobacillales</taxon>
        <taxon>Lactobacillaceae</taxon>
        <taxon>Ligilactobacillus</taxon>
    </lineage>
</organism>
<dbReference type="RefSeq" id="WP_025021446.1">
    <property type="nucleotide sequence ID" value="NZ_AZFH01000173.1"/>
</dbReference>
<name>A0A0R1T7K2_9LACO</name>
<reference evidence="2 3" key="1">
    <citation type="journal article" date="2015" name="Genome Announc.">
        <title>Expanding the biotechnology potential of lactobacilli through comparative genomics of 213 strains and associated genera.</title>
        <authorList>
            <person name="Sun Z."/>
            <person name="Harris H.M."/>
            <person name="McCann A."/>
            <person name="Guo C."/>
            <person name="Argimon S."/>
            <person name="Zhang W."/>
            <person name="Yang X."/>
            <person name="Jeffery I.B."/>
            <person name="Cooney J.C."/>
            <person name="Kagawa T.F."/>
            <person name="Liu W."/>
            <person name="Song Y."/>
            <person name="Salvetti E."/>
            <person name="Wrobel A."/>
            <person name="Rasinkangas P."/>
            <person name="Parkhill J."/>
            <person name="Rea M.C."/>
            <person name="O'Sullivan O."/>
            <person name="Ritari J."/>
            <person name="Douillard F.P."/>
            <person name="Paul Ross R."/>
            <person name="Yang R."/>
            <person name="Briner A.E."/>
            <person name="Felis G.E."/>
            <person name="de Vos W.M."/>
            <person name="Barrangou R."/>
            <person name="Klaenhammer T.R."/>
            <person name="Caufield P.W."/>
            <person name="Cui Y."/>
            <person name="Zhang H."/>
            <person name="O'Toole P.W."/>
        </authorList>
    </citation>
    <scope>NUCLEOTIDE SEQUENCE [LARGE SCALE GENOMIC DNA]</scope>
    <source>
        <strain evidence="2 3">DSM 15833</strain>
    </source>
</reference>
<dbReference type="SUPFAM" id="SSF109604">
    <property type="entry name" value="HD-domain/PDEase-like"/>
    <property type="match status" value="1"/>
</dbReference>
<dbReference type="EMBL" id="AZFH01000173">
    <property type="protein sequence ID" value="KRL77359.1"/>
    <property type="molecule type" value="Genomic_DNA"/>
</dbReference>
<evidence type="ECO:0000313" key="3">
    <source>
        <dbReference type="Proteomes" id="UP000051048"/>
    </source>
</evidence>
<dbReference type="InterPro" id="IPR003607">
    <property type="entry name" value="HD/PDEase_dom"/>
</dbReference>
<dbReference type="OrthoDB" id="360187at2"/>
<keyword evidence="2" id="KW-0378">Hydrolase</keyword>
<proteinExistence type="predicted"/>
<comment type="caution">
    <text evidence="2">The sequence shown here is derived from an EMBL/GenBank/DDBJ whole genome shotgun (WGS) entry which is preliminary data.</text>
</comment>
<dbReference type="Proteomes" id="UP000051048">
    <property type="component" value="Unassembled WGS sequence"/>
</dbReference>